<keyword evidence="2" id="KW-1185">Reference proteome</keyword>
<accession>A0ACB8AU50</accession>
<dbReference type="Proteomes" id="UP000790377">
    <property type="component" value="Unassembled WGS sequence"/>
</dbReference>
<evidence type="ECO:0000313" key="2">
    <source>
        <dbReference type="Proteomes" id="UP000790377"/>
    </source>
</evidence>
<organism evidence="1 2">
    <name type="scientific">Hygrophoropsis aurantiaca</name>
    <dbReference type="NCBI Taxonomy" id="72124"/>
    <lineage>
        <taxon>Eukaryota</taxon>
        <taxon>Fungi</taxon>
        <taxon>Dikarya</taxon>
        <taxon>Basidiomycota</taxon>
        <taxon>Agaricomycotina</taxon>
        <taxon>Agaricomycetes</taxon>
        <taxon>Agaricomycetidae</taxon>
        <taxon>Boletales</taxon>
        <taxon>Coniophorineae</taxon>
        <taxon>Hygrophoropsidaceae</taxon>
        <taxon>Hygrophoropsis</taxon>
    </lineage>
</organism>
<name>A0ACB8AU50_9AGAM</name>
<protein>
    <submittedName>
        <fullName evidence="1">Uncharacterized protein</fullName>
    </submittedName>
</protein>
<evidence type="ECO:0000313" key="1">
    <source>
        <dbReference type="EMBL" id="KAH7916516.1"/>
    </source>
</evidence>
<sequence>MCLDKVWASDTGTCTGAIPNYTVRTWFCSEILLDELLTTSPGHSQTSHLVRGLYKESVIFLVANTLGDDLNMMLAWVLYAKVVPRIAILIGPVPNQPSQHPPNLMENSFVLFLSCNFDASNQLHRLCFALVNITEQRLAVELQRTYVYKKGLTQN</sequence>
<proteinExistence type="predicted"/>
<dbReference type="EMBL" id="MU267590">
    <property type="protein sequence ID" value="KAH7916516.1"/>
    <property type="molecule type" value="Genomic_DNA"/>
</dbReference>
<comment type="caution">
    <text evidence="1">The sequence shown here is derived from an EMBL/GenBank/DDBJ whole genome shotgun (WGS) entry which is preliminary data.</text>
</comment>
<gene>
    <name evidence="1" type="ORF">BJ138DRAFT_1096959</name>
</gene>
<reference evidence="1" key="1">
    <citation type="journal article" date="2021" name="New Phytol.">
        <title>Evolutionary innovations through gain and loss of genes in the ectomycorrhizal Boletales.</title>
        <authorList>
            <person name="Wu G."/>
            <person name="Miyauchi S."/>
            <person name="Morin E."/>
            <person name="Kuo A."/>
            <person name="Drula E."/>
            <person name="Varga T."/>
            <person name="Kohler A."/>
            <person name="Feng B."/>
            <person name="Cao Y."/>
            <person name="Lipzen A."/>
            <person name="Daum C."/>
            <person name="Hundley H."/>
            <person name="Pangilinan J."/>
            <person name="Johnson J."/>
            <person name="Barry K."/>
            <person name="LaButti K."/>
            <person name="Ng V."/>
            <person name="Ahrendt S."/>
            <person name="Min B."/>
            <person name="Choi I.G."/>
            <person name="Park H."/>
            <person name="Plett J.M."/>
            <person name="Magnuson J."/>
            <person name="Spatafora J.W."/>
            <person name="Nagy L.G."/>
            <person name="Henrissat B."/>
            <person name="Grigoriev I.V."/>
            <person name="Yang Z.L."/>
            <person name="Xu J."/>
            <person name="Martin F.M."/>
        </authorList>
    </citation>
    <scope>NUCLEOTIDE SEQUENCE</scope>
    <source>
        <strain evidence="1">ATCC 28755</strain>
    </source>
</reference>